<feature type="transmembrane region" description="Helical" evidence="1">
    <location>
        <begin position="33"/>
        <end position="54"/>
    </location>
</feature>
<sequence>MNKRKILWFTGVVATFVLFYFLIPNSVYNQSPMIFSMIGAVLFTFFLIQTIGDFKSIREFNKPEPSEKRQAHNIAPWMVIPGIAMIFVFVMNFSSNEREELKAYGQKVAGTIIDGSSFKTRRGGTYNVTVKFKTKEGKEMIVEESVGEQEFKSFYKGQEVELVYSSNNPKMVELLTNNATIEAYSGVKDRDISAKDLMKLVTFTPDSVGTVLNDINYQWAYKQEDNAWVNQRKNLLIKVKPNEVINYLSFSDAFSTFPQELEKQQFEQIDSEDEKVKLYENDEFLASVETQLMESSKLATIITMWKK</sequence>
<feature type="transmembrane region" description="Helical" evidence="1">
    <location>
        <begin position="74"/>
        <end position="93"/>
    </location>
</feature>
<organism evidence="2 3">
    <name type="scientific">Agaribacillus aureus</name>
    <dbReference type="NCBI Taxonomy" id="3051825"/>
    <lineage>
        <taxon>Bacteria</taxon>
        <taxon>Pseudomonadati</taxon>
        <taxon>Bacteroidota</taxon>
        <taxon>Cytophagia</taxon>
        <taxon>Cytophagales</taxon>
        <taxon>Splendidivirgaceae</taxon>
        <taxon>Agaribacillus</taxon>
    </lineage>
</organism>
<keyword evidence="1" id="KW-0472">Membrane</keyword>
<evidence type="ECO:0000313" key="3">
    <source>
        <dbReference type="Proteomes" id="UP001172083"/>
    </source>
</evidence>
<keyword evidence="3" id="KW-1185">Reference proteome</keyword>
<accession>A0ABT8LHU7</accession>
<evidence type="ECO:0000256" key="1">
    <source>
        <dbReference type="SAM" id="Phobius"/>
    </source>
</evidence>
<evidence type="ECO:0008006" key="4">
    <source>
        <dbReference type="Google" id="ProtNLM"/>
    </source>
</evidence>
<feature type="transmembrane region" description="Helical" evidence="1">
    <location>
        <begin position="7"/>
        <end position="27"/>
    </location>
</feature>
<keyword evidence="1" id="KW-1133">Transmembrane helix</keyword>
<dbReference type="EMBL" id="JAUJEB010000007">
    <property type="protein sequence ID" value="MDN5215916.1"/>
    <property type="molecule type" value="Genomic_DNA"/>
</dbReference>
<protein>
    <recommendedName>
        <fullName evidence="4">DUF3592 domain-containing protein</fullName>
    </recommendedName>
</protein>
<keyword evidence="1" id="KW-0812">Transmembrane</keyword>
<name>A0ABT8LHU7_9BACT</name>
<proteinExistence type="predicted"/>
<comment type="caution">
    <text evidence="2">The sequence shown here is derived from an EMBL/GenBank/DDBJ whole genome shotgun (WGS) entry which is preliminary data.</text>
</comment>
<dbReference type="RefSeq" id="WP_346761252.1">
    <property type="nucleotide sequence ID" value="NZ_JAUJEB010000007.1"/>
</dbReference>
<dbReference type="Proteomes" id="UP001172083">
    <property type="component" value="Unassembled WGS sequence"/>
</dbReference>
<reference evidence="2" key="1">
    <citation type="submission" date="2023-06" db="EMBL/GenBank/DDBJ databases">
        <title>Genomic of Agaribacillus aureum.</title>
        <authorList>
            <person name="Wang G."/>
        </authorList>
    </citation>
    <scope>NUCLEOTIDE SEQUENCE</scope>
    <source>
        <strain evidence="2">BMA12</strain>
    </source>
</reference>
<evidence type="ECO:0000313" key="2">
    <source>
        <dbReference type="EMBL" id="MDN5215916.1"/>
    </source>
</evidence>
<gene>
    <name evidence="2" type="ORF">QQ020_27815</name>
</gene>